<keyword evidence="3" id="KW-1185">Reference proteome</keyword>
<evidence type="ECO:0000256" key="1">
    <source>
        <dbReference type="SAM" id="Phobius"/>
    </source>
</evidence>
<keyword evidence="1" id="KW-1133">Transmembrane helix</keyword>
<dbReference type="EMBL" id="VORY01000002">
    <property type="protein sequence ID" value="TXD95177.1"/>
    <property type="molecule type" value="Genomic_DNA"/>
</dbReference>
<accession>A0A5C6ZW79</accession>
<dbReference type="OrthoDB" id="1144067at2"/>
<gene>
    <name evidence="2" type="ORF">ES724_03215</name>
</gene>
<feature type="transmembrane region" description="Helical" evidence="1">
    <location>
        <begin position="12"/>
        <end position="35"/>
    </location>
</feature>
<dbReference type="RefSeq" id="WP_146929485.1">
    <property type="nucleotide sequence ID" value="NZ_CBCSHZ010000001.1"/>
</dbReference>
<evidence type="ECO:0000313" key="2">
    <source>
        <dbReference type="EMBL" id="TXD95177.1"/>
    </source>
</evidence>
<keyword evidence="1" id="KW-0472">Membrane</keyword>
<reference evidence="2 3" key="1">
    <citation type="submission" date="2019-08" db="EMBL/GenBank/DDBJ databases">
        <title>Genome sequence of Gillisia hiemivivida IC154 (type strain).</title>
        <authorList>
            <person name="Bowman J.P."/>
        </authorList>
    </citation>
    <scope>NUCLEOTIDE SEQUENCE [LARGE SCALE GENOMIC DNA]</scope>
    <source>
        <strain evidence="2 3">IC154</strain>
    </source>
</reference>
<organism evidence="2 3">
    <name type="scientific">Gillisia hiemivivida</name>
    <dbReference type="NCBI Taxonomy" id="291190"/>
    <lineage>
        <taxon>Bacteria</taxon>
        <taxon>Pseudomonadati</taxon>
        <taxon>Bacteroidota</taxon>
        <taxon>Flavobacteriia</taxon>
        <taxon>Flavobacteriales</taxon>
        <taxon>Flavobacteriaceae</taxon>
        <taxon>Gillisia</taxon>
    </lineage>
</organism>
<feature type="transmembrane region" description="Helical" evidence="1">
    <location>
        <begin position="55"/>
        <end position="81"/>
    </location>
</feature>
<comment type="caution">
    <text evidence="2">The sequence shown here is derived from an EMBL/GenBank/DDBJ whole genome shotgun (WGS) entry which is preliminary data.</text>
</comment>
<sequence length="102" mass="11701">MKTLKNKLLIKGLMYDAIGMVTMAIPLVGPFLDIAWAPFAANKMSEMYPGKKGKIASVLVFIEEILPFTDVIPTFTLMWFYTFVWKKESIQEEYVMEAEIVQ</sequence>
<name>A0A5C6ZW79_9FLAO</name>
<proteinExistence type="predicted"/>
<protein>
    <submittedName>
        <fullName evidence="2">Uncharacterized protein</fullName>
    </submittedName>
</protein>
<dbReference type="AlphaFoldDB" id="A0A5C6ZW79"/>
<dbReference type="Proteomes" id="UP000321367">
    <property type="component" value="Unassembled WGS sequence"/>
</dbReference>
<keyword evidence="1" id="KW-0812">Transmembrane</keyword>
<evidence type="ECO:0000313" key="3">
    <source>
        <dbReference type="Proteomes" id="UP000321367"/>
    </source>
</evidence>